<dbReference type="GO" id="GO:0046872">
    <property type="term" value="F:metal ion binding"/>
    <property type="evidence" value="ECO:0007669"/>
    <property type="project" value="UniProtKB-KW"/>
</dbReference>
<evidence type="ECO:0000256" key="2">
    <source>
        <dbReference type="ARBA" id="ARBA00022723"/>
    </source>
</evidence>
<feature type="domain" description="Cytochrome c" evidence="7">
    <location>
        <begin position="491"/>
        <end position="609"/>
    </location>
</feature>
<reference evidence="8 9" key="1">
    <citation type="journal article" date="2019" name="Nat. Microbiol.">
        <title>Mediterranean grassland soil C-N compound turnover is dependent on rainfall and depth, and is mediated by genomically divergent microorganisms.</title>
        <authorList>
            <person name="Diamond S."/>
            <person name="Andeer P.F."/>
            <person name="Li Z."/>
            <person name="Crits-Christoph A."/>
            <person name="Burstein D."/>
            <person name="Anantharaman K."/>
            <person name="Lane K.R."/>
            <person name="Thomas B.C."/>
            <person name="Pan C."/>
            <person name="Northen T.R."/>
            <person name="Banfield J.F."/>
        </authorList>
    </citation>
    <scope>NUCLEOTIDE SEQUENCE [LARGE SCALE GENOMIC DNA]</scope>
    <source>
        <strain evidence="8">WS_1</strain>
    </source>
</reference>
<sequence>MAVTRTPATTTAESRRDVPMDERIGSSPRRRRTLWLVLAATILCPAVFFALHPHESASSVAVTTDYRNFESVPVHPVALTPDGSKLLALNLPDARLEVFSIGSGALTSLGEVPVGLEPVSVAALDDSTAWVVNHLSDDVSVVDLRSMSVKATLRVGDEPTGVVFAGTPTRAFVCVSGLDQVKAFDPATGAPAFSPTPIFGRHPRALAVGPGGTQVFVSVQECGNRTTIVSAAKVRAGGGPSPPNPPKDPTLPAAPDVGVIVQWNGTHWVDDGQPTPKIWDAAVPSGFTMPDVDVAVLDAGTGAVVRTVSDVGSSAFNIAVDPGSSTLYVTNTDAANRTRFEPNLRGQFLRNRVTLIGAAGAGPVTPVHLNTHVNYAVSPGPQSEKDLSLAEPTDIVLNTAGAKGYVAAMGSSRVGVIDLSGNVTNRIATDGAPSPAGIGPAEPRGPAGLAFDAARNQIFVLNRFTNSVAILDAATETKVGEVPLRFDPTPPEVKEGRPFLYNGQNSAHGDLACASCHVGGDFDNIAWDLGNPQGQMVPSLQLASQVHPMKGPMTTQSLRGLTGTPPFHWRGDRLDFTRFNPAFVGLMGNPDTLSAADMQKYNTFILTVAYPPNPNQNLDRTFAPLAEQGRIEFTSRPHDGGQPCAFCHALPTGTNGTIIPGILLQESQDFKVPQLRNMYQKGGFKLASGSNKRGYGFIHDGSVDNLVNFLRAPVFSFPDTNARYSIEAFLLSFDTGTGPSVGRELTIGGASKNSPGVVALLDSLYHEAELGSCDLIAHGRLGGVMKGFLYQTGGTFISDLNSEGTISADTLRALHSVGHGGGRSRDASGGATRSESPESVQSGDGDSLRRGRGRAGRAARVRHVGASRAHARGRESAAGGVHGAVERKERSRPQGRERALLLPSRGGERGSHEDDDAGEIEGESPTKAPSIQSPARDARDRAIRYCGNLSRSPATMMLSLVGSRCARIAVSTCSRVTARTRFGNSSR</sequence>
<feature type="compositionally biased region" description="Basic and acidic residues" evidence="5">
    <location>
        <begin position="884"/>
        <end position="899"/>
    </location>
</feature>
<feature type="transmembrane region" description="Helical" evidence="6">
    <location>
        <begin position="33"/>
        <end position="51"/>
    </location>
</feature>
<keyword evidence="2 4" id="KW-0479">Metal-binding</keyword>
<dbReference type="InterPro" id="IPR011044">
    <property type="entry name" value="Quino_amine_DH_bsu"/>
</dbReference>
<dbReference type="InterPro" id="IPR051200">
    <property type="entry name" value="Host-pathogen_enzymatic-act"/>
</dbReference>
<dbReference type="GO" id="GO:0020037">
    <property type="term" value="F:heme binding"/>
    <property type="evidence" value="ECO:0007669"/>
    <property type="project" value="InterPro"/>
</dbReference>
<comment type="caution">
    <text evidence="8">The sequence shown here is derived from an EMBL/GenBank/DDBJ whole genome shotgun (WGS) entry which is preliminary data.</text>
</comment>
<keyword evidence="1 4" id="KW-0349">Heme</keyword>
<feature type="region of interest" description="Disordered" evidence="5">
    <location>
        <begin position="817"/>
        <end position="938"/>
    </location>
</feature>
<evidence type="ECO:0000313" key="9">
    <source>
        <dbReference type="Proteomes" id="UP000316292"/>
    </source>
</evidence>
<feature type="domain" description="Cytochrome c" evidence="7">
    <location>
        <begin position="624"/>
        <end position="714"/>
    </location>
</feature>
<dbReference type="Gene3D" id="2.130.10.10">
    <property type="entry name" value="YVTN repeat-like/Quinoprotein amine dehydrogenase"/>
    <property type="match status" value="2"/>
</dbReference>
<dbReference type="EMBL" id="VBOR01000056">
    <property type="protein sequence ID" value="TMQ49506.1"/>
    <property type="molecule type" value="Genomic_DNA"/>
</dbReference>
<feature type="compositionally biased region" description="Polar residues" evidence="5">
    <location>
        <begin position="1"/>
        <end position="12"/>
    </location>
</feature>
<dbReference type="AlphaFoldDB" id="A0A538SDQ9"/>
<dbReference type="InterPro" id="IPR036909">
    <property type="entry name" value="Cyt_c-like_dom_sf"/>
</dbReference>
<dbReference type="GO" id="GO:0009055">
    <property type="term" value="F:electron transfer activity"/>
    <property type="evidence" value="ECO:0007669"/>
    <property type="project" value="InterPro"/>
</dbReference>
<dbReference type="InterPro" id="IPR011964">
    <property type="entry name" value="YVTN_b-propeller_repeat"/>
</dbReference>
<evidence type="ECO:0000256" key="1">
    <source>
        <dbReference type="ARBA" id="ARBA00022617"/>
    </source>
</evidence>
<dbReference type="InterPro" id="IPR009056">
    <property type="entry name" value="Cyt_c-like_dom"/>
</dbReference>
<dbReference type="PANTHER" id="PTHR47197:SF3">
    <property type="entry name" value="DIHYDRO-HEME D1 DEHYDROGENASE"/>
    <property type="match status" value="1"/>
</dbReference>
<evidence type="ECO:0000259" key="7">
    <source>
        <dbReference type="PROSITE" id="PS51007"/>
    </source>
</evidence>
<name>A0A538SDQ9_UNCEI</name>
<dbReference type="NCBIfam" id="TIGR02276">
    <property type="entry name" value="beta_rpt_yvtn"/>
    <property type="match status" value="1"/>
</dbReference>
<evidence type="ECO:0000256" key="3">
    <source>
        <dbReference type="ARBA" id="ARBA00023004"/>
    </source>
</evidence>
<dbReference type="SUPFAM" id="SSF50969">
    <property type="entry name" value="YVTN repeat-like/Quinoprotein amine dehydrogenase"/>
    <property type="match status" value="1"/>
</dbReference>
<organism evidence="8 9">
    <name type="scientific">Eiseniibacteriota bacterium</name>
    <dbReference type="NCBI Taxonomy" id="2212470"/>
    <lineage>
        <taxon>Bacteria</taxon>
        <taxon>Candidatus Eiseniibacteriota</taxon>
    </lineage>
</organism>
<feature type="compositionally biased region" description="Basic residues" evidence="5">
    <location>
        <begin position="850"/>
        <end position="871"/>
    </location>
</feature>
<keyword evidence="6" id="KW-1133">Transmembrane helix</keyword>
<proteinExistence type="predicted"/>
<keyword evidence="3 4" id="KW-0408">Iron</keyword>
<dbReference type="InterPro" id="IPR015943">
    <property type="entry name" value="WD40/YVTN_repeat-like_dom_sf"/>
</dbReference>
<evidence type="ECO:0000256" key="4">
    <source>
        <dbReference type="PROSITE-ProRule" id="PRU00433"/>
    </source>
</evidence>
<feature type="compositionally biased region" description="Acidic residues" evidence="5">
    <location>
        <begin position="913"/>
        <end position="922"/>
    </location>
</feature>
<keyword evidence="6" id="KW-0812">Transmembrane</keyword>
<accession>A0A538SDQ9</accession>
<feature type="region of interest" description="Disordered" evidence="5">
    <location>
        <begin position="1"/>
        <end position="24"/>
    </location>
</feature>
<protein>
    <submittedName>
        <fullName evidence="8">YncE family protein</fullName>
    </submittedName>
</protein>
<keyword evidence="6" id="KW-0472">Membrane</keyword>
<evidence type="ECO:0000256" key="5">
    <source>
        <dbReference type="SAM" id="MobiDB-lite"/>
    </source>
</evidence>
<dbReference type="PROSITE" id="PS51007">
    <property type="entry name" value="CYTC"/>
    <property type="match status" value="2"/>
</dbReference>
<dbReference type="Proteomes" id="UP000316292">
    <property type="component" value="Unassembled WGS sequence"/>
</dbReference>
<dbReference type="SUPFAM" id="SSF46626">
    <property type="entry name" value="Cytochrome c"/>
    <property type="match status" value="2"/>
</dbReference>
<evidence type="ECO:0000256" key="6">
    <source>
        <dbReference type="SAM" id="Phobius"/>
    </source>
</evidence>
<feature type="compositionally biased region" description="Basic and acidic residues" evidence="5">
    <location>
        <begin position="13"/>
        <end position="24"/>
    </location>
</feature>
<gene>
    <name evidence="8" type="ORF">E6K71_04545</name>
</gene>
<dbReference type="PANTHER" id="PTHR47197">
    <property type="entry name" value="PROTEIN NIRF"/>
    <property type="match status" value="1"/>
</dbReference>
<evidence type="ECO:0000313" key="8">
    <source>
        <dbReference type="EMBL" id="TMQ49506.1"/>
    </source>
</evidence>
<dbReference type="Gene3D" id="1.10.760.10">
    <property type="entry name" value="Cytochrome c-like domain"/>
    <property type="match status" value="1"/>
</dbReference>